<evidence type="ECO:0000259" key="2">
    <source>
        <dbReference type="Pfam" id="PF18998"/>
    </source>
</evidence>
<keyword evidence="3" id="KW-0121">Carboxypeptidase</keyword>
<comment type="caution">
    <text evidence="3">The sequence shown here is derived from an EMBL/GenBank/DDBJ whole genome shotgun (WGS) entry which is preliminary data.</text>
</comment>
<dbReference type="PROSITE" id="PS51257">
    <property type="entry name" value="PROKAR_LIPOPROTEIN"/>
    <property type="match status" value="1"/>
</dbReference>
<dbReference type="Pfam" id="PF18998">
    <property type="entry name" value="Flg_new_2"/>
    <property type="match status" value="2"/>
</dbReference>
<evidence type="ECO:0000313" key="4">
    <source>
        <dbReference type="Proteomes" id="UP000824132"/>
    </source>
</evidence>
<dbReference type="EMBL" id="DXCL01000041">
    <property type="protein sequence ID" value="HIZ03955.1"/>
    <property type="molecule type" value="Genomic_DNA"/>
</dbReference>
<proteinExistence type="predicted"/>
<accession>A0A9D2CZX4</accession>
<dbReference type="Proteomes" id="UP000824132">
    <property type="component" value="Unassembled WGS sequence"/>
</dbReference>
<reference evidence="3" key="2">
    <citation type="submission" date="2021-04" db="EMBL/GenBank/DDBJ databases">
        <authorList>
            <person name="Gilroy R."/>
        </authorList>
    </citation>
    <scope>NUCLEOTIDE SEQUENCE</scope>
    <source>
        <strain evidence="3">CHK187-5294</strain>
    </source>
</reference>
<sequence>MSKKLKMLTMSVLALLCFACLGLFAACGGNEETHVHSYTQWAYDNEQHWKVCPDDGAIDESSYGDHVFVAGECECGAQESGGDPSVPKEYGTASGQIYLHKLGQYVEDYTGVTIDLGDDSVTVDYDSATGQFELSDLVAGQSYTLTISKLGYNSTSAQIQVEAGKNTVLGQAASTLEYAAFTSAVGWNSPNYTYVNEEDGRIGTTSNTLAEKTVDRYDDVALTMTVNREYANNAEGLWIFFEDGNFISVAIGDSNTRIEWDGTDYYNDQWIADGENITLDATGGRNTFLDGNGNSIYYNSTPEEIIAKHEAGTLEITLVRQGARIYAFVDGSLADVITVDEQYADDGVQVGFWAKDAVYSINPQWHFRIEEDVSSYLKAVTVDLDEMVNGSATLGQSAYKIGDTVTVTFTAAEGYALQSVTLNDEEVTSVVQGGVYTFRADSTTYSVGATFGEVADPVSFSATVTVKNKDGSSDSAGKTVLLYNQAYEYTLSVADGKIAADSVAPGSYTAEIDGYYKLSITVEEGGYEGALAFEELLLDAGISGVADICADETVYSEGLTLTLSKNNSNSDLYQQGIFYTFSNGNWLDIRIEYRSNGFYVQFAPDNAGNSAASGDSLKGDWSSVSFTNDERSAFDAGTLKLTLVRDGNVFYIFADSRLMTTFVAPAIYAEMDGAIGVAVWTASGNAIDYNYISSENVADWVDITLVLPESANGGTITADKTSGKIGDEMVITVTPDDGYIITLFEINGESLLDKIEGGRYVFTTTSAGTYTVEVSFAQGSLAEADIDVTSYDIYRNAETGAITSVILNGNGVEYNVQLTDGRIVGEFLAGTYTLIADGYYEVEITIGGDTPTDSVALYTLIVEEETTGQKAIGAENTTYTEGLTITMSTAYSLEANLYRHGFIYGFVNDAGKLDYVVIRTEFRGTNGYLQYAWDDTINGEMGGAALKADWSKPGGEGVGDFTAEEVDAFNNGTLEVTLIRDANVLYIYIGERLADTLVLDEKYAQADGTVFFWIDGATNVPPVYEYLDAEMIAENYNFTVSIGSPENGTVTAPQTENVPLGMIELTITPADGYVCAELLINGIDVTSSIVDGKLSYALGTDITVAATFMKPATAFEVTKVSDNTEDIQLGDAVNGMSVLAYEYFKSTGENECAAETSGDPSDLLDISAAASNKEGVASDYDLDSHAWGVYDGDTAGVAPCITGEFDMAIKIAKDVKQIRLFVGGWWMSNHGGTFILEGEDFIKFSYQRASSVSQVNEMIVIDVDTTDWAEDEVREYTLHFNGNGYNQLPFAGIQILGDTSAE</sequence>
<keyword evidence="1" id="KW-0732">Signal</keyword>
<keyword evidence="3" id="KW-0645">Protease</keyword>
<feature type="domain" description="Bacterial repeat" evidence="2">
    <location>
        <begin position="382"/>
        <end position="451"/>
    </location>
</feature>
<feature type="chain" id="PRO_5039336236" evidence="1">
    <location>
        <begin position="26"/>
        <end position="1302"/>
    </location>
</feature>
<dbReference type="GO" id="GO:0004180">
    <property type="term" value="F:carboxypeptidase activity"/>
    <property type="evidence" value="ECO:0007669"/>
    <property type="project" value="UniProtKB-KW"/>
</dbReference>
<organism evidence="3 4">
    <name type="scientific">Candidatus Borkfalkia avistercoris</name>
    <dbReference type="NCBI Taxonomy" id="2838504"/>
    <lineage>
        <taxon>Bacteria</taxon>
        <taxon>Bacillati</taxon>
        <taxon>Bacillota</taxon>
        <taxon>Clostridia</taxon>
        <taxon>Christensenellales</taxon>
        <taxon>Christensenellaceae</taxon>
        <taxon>Candidatus Borkfalkia</taxon>
    </lineage>
</organism>
<evidence type="ECO:0000313" key="3">
    <source>
        <dbReference type="EMBL" id="HIZ03955.1"/>
    </source>
</evidence>
<reference evidence="3" key="1">
    <citation type="journal article" date="2021" name="PeerJ">
        <title>Extensive microbial diversity within the chicken gut microbiome revealed by metagenomics and culture.</title>
        <authorList>
            <person name="Gilroy R."/>
            <person name="Ravi A."/>
            <person name="Getino M."/>
            <person name="Pursley I."/>
            <person name="Horton D.L."/>
            <person name="Alikhan N.F."/>
            <person name="Baker D."/>
            <person name="Gharbi K."/>
            <person name="Hall N."/>
            <person name="Watson M."/>
            <person name="Adriaenssens E.M."/>
            <person name="Foster-Nyarko E."/>
            <person name="Jarju S."/>
            <person name="Secka A."/>
            <person name="Antonio M."/>
            <person name="Oren A."/>
            <person name="Chaudhuri R.R."/>
            <person name="La Ragione R."/>
            <person name="Hildebrand F."/>
            <person name="Pallen M.J."/>
        </authorList>
    </citation>
    <scope>NUCLEOTIDE SEQUENCE</scope>
    <source>
        <strain evidence="3">CHK187-5294</strain>
    </source>
</reference>
<keyword evidence="3" id="KW-0378">Hydrolase</keyword>
<gene>
    <name evidence="3" type="ORF">H9727_06690</name>
</gene>
<dbReference type="Gene3D" id="2.60.40.1120">
    <property type="entry name" value="Carboxypeptidase-like, regulatory domain"/>
    <property type="match status" value="1"/>
</dbReference>
<name>A0A9D2CZX4_9FIRM</name>
<evidence type="ECO:0000256" key="1">
    <source>
        <dbReference type="SAM" id="SignalP"/>
    </source>
</evidence>
<protein>
    <submittedName>
        <fullName evidence="3">Carboxypeptidase-like regulatory domain-containing protein</fullName>
    </submittedName>
</protein>
<dbReference type="InterPro" id="IPR044060">
    <property type="entry name" value="Bacterial_rp_domain"/>
</dbReference>
<feature type="signal peptide" evidence="1">
    <location>
        <begin position="1"/>
        <end position="25"/>
    </location>
</feature>
<feature type="domain" description="Bacterial repeat" evidence="2">
    <location>
        <begin position="711"/>
        <end position="746"/>
    </location>
</feature>